<evidence type="ECO:0000313" key="6">
    <source>
        <dbReference type="EMBL" id="SEF99810.1"/>
    </source>
</evidence>
<dbReference type="EMBL" id="FNUL01000016">
    <property type="protein sequence ID" value="SEF99810.1"/>
    <property type="molecule type" value="Genomic_DNA"/>
</dbReference>
<feature type="domain" description="Stealth protein CR2 conserved region 2" evidence="4">
    <location>
        <begin position="42"/>
        <end position="143"/>
    </location>
</feature>
<keyword evidence="7" id="KW-1185">Reference proteome</keyword>
<evidence type="ECO:0000313" key="7">
    <source>
        <dbReference type="Proteomes" id="UP000236726"/>
    </source>
</evidence>
<name>A0A1H5WKJ0_9FIRM</name>
<proteinExistence type="inferred from homology"/>
<evidence type="ECO:0000256" key="1">
    <source>
        <dbReference type="ARBA" id="ARBA00007583"/>
    </source>
</evidence>
<dbReference type="AlphaFoldDB" id="A0A1H5WKJ0"/>
<protein>
    <submittedName>
        <fullName evidence="6">Stealth protein CR1, conserved region 1</fullName>
    </submittedName>
</protein>
<dbReference type="STRING" id="1410661.GCA_000702205_02113"/>
<organism evidence="6 7">
    <name type="scientific">Lachnospira multipara</name>
    <dbReference type="NCBI Taxonomy" id="28051"/>
    <lineage>
        <taxon>Bacteria</taxon>
        <taxon>Bacillati</taxon>
        <taxon>Bacillota</taxon>
        <taxon>Clostridia</taxon>
        <taxon>Lachnospirales</taxon>
        <taxon>Lachnospiraceae</taxon>
        <taxon>Lachnospira</taxon>
    </lineage>
</organism>
<dbReference type="InterPro" id="IPR047141">
    <property type="entry name" value="Stealth"/>
</dbReference>
<evidence type="ECO:0000256" key="3">
    <source>
        <dbReference type="ARBA" id="ARBA00023169"/>
    </source>
</evidence>
<dbReference type="InterPro" id="IPR031358">
    <property type="entry name" value="Stealth_CR1"/>
</dbReference>
<dbReference type="Pfam" id="PF11380">
    <property type="entry name" value="Stealth_CR2"/>
    <property type="match status" value="1"/>
</dbReference>
<keyword evidence="2" id="KW-0808">Transferase</keyword>
<reference evidence="6 7" key="1">
    <citation type="submission" date="2016-10" db="EMBL/GenBank/DDBJ databases">
        <authorList>
            <person name="de Groot N.N."/>
        </authorList>
    </citation>
    <scope>NUCLEOTIDE SEQUENCE [LARGE SCALE GENOMIC DNA]</scope>
    <source>
        <strain evidence="6 7">D15d</strain>
    </source>
</reference>
<keyword evidence="3" id="KW-0270">Exopolysaccharide synthesis</keyword>
<dbReference type="GO" id="GO:0000271">
    <property type="term" value="P:polysaccharide biosynthetic process"/>
    <property type="evidence" value="ECO:0007669"/>
    <property type="project" value="UniProtKB-KW"/>
</dbReference>
<evidence type="ECO:0000259" key="5">
    <source>
        <dbReference type="Pfam" id="PF17101"/>
    </source>
</evidence>
<dbReference type="PANTHER" id="PTHR24045">
    <property type="match status" value="1"/>
</dbReference>
<dbReference type="RefSeq" id="WP_103953360.1">
    <property type="nucleotide sequence ID" value="NZ_FNUL01000016.1"/>
</dbReference>
<dbReference type="GO" id="GO:0016772">
    <property type="term" value="F:transferase activity, transferring phosphorus-containing groups"/>
    <property type="evidence" value="ECO:0007669"/>
    <property type="project" value="InterPro"/>
</dbReference>
<comment type="similarity">
    <text evidence="1">Belongs to the stealth family.</text>
</comment>
<evidence type="ECO:0000256" key="2">
    <source>
        <dbReference type="ARBA" id="ARBA00022679"/>
    </source>
</evidence>
<dbReference type="Pfam" id="PF17101">
    <property type="entry name" value="Stealth_CR1"/>
    <property type="match status" value="1"/>
</dbReference>
<gene>
    <name evidence="6" type="ORF">SAMN05216537_11628</name>
</gene>
<dbReference type="Proteomes" id="UP000236726">
    <property type="component" value="Unassembled WGS sequence"/>
</dbReference>
<evidence type="ECO:0000259" key="4">
    <source>
        <dbReference type="Pfam" id="PF11380"/>
    </source>
</evidence>
<sequence length="343" mass="41318">MKNKKIDAVVLWVDGSDKEWQKERSQYKLSDKDKQINPSSCFRDYDLLEFFFRGIEKNMPWINKVFFITWGHLPKFLNTKNERLRIVNHKDFIPEEYLPTYNSNVIELNLHRIKDLSENFVLFNDDMYVIDEIKEEMFFKNDKVCDSLFSRTMVNYVYGHQIYYTVFNNMSLINKHFYGHKPFSKWINPNYPLKENITNAVNRLTKRYSSFENQHLPLAHKKSTFEEVWEKEGELLDKMCHNRFRTAYDFSHWMMRYWRFAKGDFNSINVGELGFYTDVNWDIDTLVDIVVNKKEKIFLLNDSSEESEEDFLIHRQKIYEAFEKVLPEKSSFELDANSDSEVA</sequence>
<dbReference type="InterPro" id="IPR021520">
    <property type="entry name" value="Stealth_CR2"/>
</dbReference>
<dbReference type="PANTHER" id="PTHR24045:SF0">
    <property type="entry name" value="N-ACETYLGLUCOSAMINE-1-PHOSPHOTRANSFERASE SUBUNITS ALPHA_BETA"/>
    <property type="match status" value="1"/>
</dbReference>
<feature type="domain" description="Stealth protein CR1 conserved region 1" evidence="5">
    <location>
        <begin position="5"/>
        <end position="29"/>
    </location>
</feature>
<accession>A0A1H5WKJ0</accession>